<reference evidence="1 2" key="1">
    <citation type="submission" date="2019-12" db="EMBL/GenBank/DDBJ databases">
        <title>Defluviitalea raffinosedens, isolated from a biogas fermenter, genome sequencing and characterization.</title>
        <authorList>
            <person name="Rettenmaier R."/>
            <person name="Schneider M."/>
            <person name="Neuhaus K."/>
            <person name="Liebl W."/>
            <person name="Zverlov V."/>
        </authorList>
    </citation>
    <scope>NUCLEOTIDE SEQUENCE [LARGE SCALE GENOMIC DNA]</scope>
    <source>
        <strain evidence="1 2">249c-K6</strain>
    </source>
</reference>
<sequence length="54" mass="6202">MERLITINQNEAAIVVQAMRILKMIDEELFNDIPEADKLMNLLTNFVIGNEVQV</sequence>
<dbReference type="Proteomes" id="UP000483018">
    <property type="component" value="Unassembled WGS sequence"/>
</dbReference>
<name>A0A7C8HE86_9FIRM</name>
<accession>A0A7C8HE86</accession>
<evidence type="ECO:0000313" key="2">
    <source>
        <dbReference type="Proteomes" id="UP000483018"/>
    </source>
</evidence>
<comment type="caution">
    <text evidence="1">The sequence shown here is derived from an EMBL/GenBank/DDBJ whole genome shotgun (WGS) entry which is preliminary data.</text>
</comment>
<proteinExistence type="predicted"/>
<organism evidence="1 2">
    <name type="scientific">Defluviitalea raffinosedens</name>
    <dbReference type="NCBI Taxonomy" id="1450156"/>
    <lineage>
        <taxon>Bacteria</taxon>
        <taxon>Bacillati</taxon>
        <taxon>Bacillota</taxon>
        <taxon>Clostridia</taxon>
        <taxon>Lachnospirales</taxon>
        <taxon>Defluviitaleaceae</taxon>
        <taxon>Defluviitalea</taxon>
    </lineage>
</organism>
<gene>
    <name evidence="1" type="ORF">GND95_08795</name>
</gene>
<keyword evidence="2" id="KW-1185">Reference proteome</keyword>
<dbReference type="AlphaFoldDB" id="A0A7C8HE86"/>
<dbReference type="RefSeq" id="WP_158740528.1">
    <property type="nucleotide sequence ID" value="NZ_WSLF01000007.1"/>
</dbReference>
<evidence type="ECO:0000313" key="1">
    <source>
        <dbReference type="EMBL" id="KAE9633741.1"/>
    </source>
</evidence>
<protein>
    <submittedName>
        <fullName evidence="1">Uncharacterized protein</fullName>
    </submittedName>
</protein>
<dbReference type="EMBL" id="WSLF01000007">
    <property type="protein sequence ID" value="KAE9633741.1"/>
    <property type="molecule type" value="Genomic_DNA"/>
</dbReference>